<keyword evidence="2" id="KW-1185">Reference proteome</keyword>
<sequence>MSDGASSMACVTLTGGVGSGGGGMLATGGRPMQPLTGPWKKATLFRRLFAAFTSKKWFTTPSDTCNSFPPIARPNLTSSSPTPLPSKKNLYNVRWSMVRWSDGCHQLQQPVASKFVTPSCSVSTSDTEDPAHLNIMSFSSLRDSVRCPLPCRHHENEDLHHSIDHSPPTSRRPATLCTIPTLCEANPIIIAAGSELLDSNRG</sequence>
<protein>
    <submittedName>
        <fullName evidence="1">Uncharacterized protein</fullName>
    </submittedName>
</protein>
<name>A0AAN6IAC0_9EURO</name>
<dbReference type="AlphaFoldDB" id="A0AAN6IAC0"/>
<evidence type="ECO:0000313" key="2">
    <source>
        <dbReference type="Proteomes" id="UP001203852"/>
    </source>
</evidence>
<comment type="caution">
    <text evidence="1">The sequence shown here is derived from an EMBL/GenBank/DDBJ whole genome shotgun (WGS) entry which is preliminary data.</text>
</comment>
<dbReference type="Proteomes" id="UP001203852">
    <property type="component" value="Unassembled WGS sequence"/>
</dbReference>
<dbReference type="EMBL" id="MU404363">
    <property type="protein sequence ID" value="KAI1608544.1"/>
    <property type="molecule type" value="Genomic_DNA"/>
</dbReference>
<organism evidence="1 2">
    <name type="scientific">Exophiala viscosa</name>
    <dbReference type="NCBI Taxonomy" id="2486360"/>
    <lineage>
        <taxon>Eukaryota</taxon>
        <taxon>Fungi</taxon>
        <taxon>Dikarya</taxon>
        <taxon>Ascomycota</taxon>
        <taxon>Pezizomycotina</taxon>
        <taxon>Eurotiomycetes</taxon>
        <taxon>Chaetothyriomycetidae</taxon>
        <taxon>Chaetothyriales</taxon>
        <taxon>Herpotrichiellaceae</taxon>
        <taxon>Exophiala</taxon>
    </lineage>
</organism>
<accession>A0AAN6IAC0</accession>
<reference evidence="1" key="1">
    <citation type="journal article" date="2022" name="bioRxiv">
        <title>Deciphering the potential niche of two novel black yeast fungi from a biological soil crust based on their genomes, phenotypes, and melanin regulation.</title>
        <authorList>
            <consortium name="DOE Joint Genome Institute"/>
            <person name="Carr E.C."/>
            <person name="Barton Q."/>
            <person name="Grambo S."/>
            <person name="Sullivan M."/>
            <person name="Renfro C.M."/>
            <person name="Kuo A."/>
            <person name="Pangilinan J."/>
            <person name="Lipzen A."/>
            <person name="Keymanesh K."/>
            <person name="Savage E."/>
            <person name="Barry K."/>
            <person name="Grigoriev I.V."/>
            <person name="Riekhof W.R."/>
            <person name="Harris S.S."/>
        </authorList>
    </citation>
    <scope>NUCLEOTIDE SEQUENCE</scope>
    <source>
        <strain evidence="1">JF 03-4F</strain>
    </source>
</reference>
<proteinExistence type="predicted"/>
<evidence type="ECO:0000313" key="1">
    <source>
        <dbReference type="EMBL" id="KAI1608544.1"/>
    </source>
</evidence>
<gene>
    <name evidence="1" type="ORF">EDD36DRAFT_423442</name>
</gene>